<sequence length="137" mass="15216">MNELSRRAKPFRADVPRSHEPGLRRLSTERCLSDQNIIHSGSALLAPATRAAWEQIQRSEGGTAQLLRRLEGYFSNVARNVQWTYLQPFVIVTTNMSKALAALGVEACNPQGCAQELGPHGWSRWAPGPHLAMLLEK</sequence>
<evidence type="ECO:0000259" key="1">
    <source>
        <dbReference type="Pfam" id="PF16489"/>
    </source>
</evidence>
<dbReference type="InterPro" id="IPR032471">
    <property type="entry name" value="AGRL2-4_GAIN_subdom_A"/>
</dbReference>
<accession>Q05BT5</accession>
<reference evidence="2" key="1">
    <citation type="journal article" date="2004" name="Genome Res.">
        <title>The status, quality, and expansion of the NIH full-length cDNA project: the Mammalian Gene Collection (MGC).</title>
        <authorList>
            <consortium name="The MGC Project Team"/>
            <person name="Gerhard D.S."/>
            <person name="Wagner L."/>
            <person name="Feingold E.A."/>
            <person name="Shenmen C.M."/>
            <person name="Grouse L.H."/>
            <person name="Schuler G."/>
            <person name="Klein S.L."/>
            <person name="Old S."/>
            <person name="Rasooly R."/>
            <person name="Good P."/>
            <person name="Guyer M."/>
            <person name="Peck A.M."/>
            <person name="Derge J.G."/>
            <person name="Lipman D."/>
            <person name="Collins F.S."/>
            <person name="Jang W."/>
            <person name="Sherry S."/>
            <person name="Feolo M."/>
            <person name="Misquitta L."/>
            <person name="Lee E."/>
            <person name="Rotmistrovsky K."/>
            <person name="Greenhut S.F."/>
            <person name="Schaefer C.F."/>
            <person name="Buetow K."/>
            <person name="Bonner T.I."/>
            <person name="Haussler D."/>
            <person name="Kent J."/>
            <person name="Kiekhaus M."/>
            <person name="Furey T."/>
            <person name="Brent M."/>
            <person name="Prange C."/>
            <person name="Schreiber K."/>
            <person name="Shapiro N."/>
            <person name="Bhat N.K."/>
            <person name="Hopkins R.F."/>
            <person name="Hsie F."/>
            <person name="Driscoll T."/>
            <person name="Soares M.B."/>
            <person name="Casavant T.L."/>
            <person name="Scheetz T.E."/>
            <person name="Brown-stein M.J."/>
            <person name="Usdin T.B."/>
            <person name="Toshiyuki S."/>
            <person name="Carninci P."/>
            <person name="Piao Y."/>
            <person name="Dudekula D.B."/>
            <person name="Ko M.S."/>
            <person name="Kawakami K."/>
            <person name="Suzuki Y."/>
            <person name="Sugano S."/>
            <person name="Gruber C.E."/>
            <person name="Smith M.R."/>
            <person name="Simmons B."/>
            <person name="Moore T."/>
            <person name="Waterman R."/>
            <person name="Johnson S.L."/>
            <person name="Ruan Y."/>
            <person name="Wei C.L."/>
            <person name="Mathavan S."/>
            <person name="Gunaratne P.H."/>
            <person name="Wu J."/>
            <person name="Garcia A.M."/>
            <person name="Hulyk S.W."/>
            <person name="Fuh E."/>
            <person name="Yuan Y."/>
            <person name="Sneed A."/>
            <person name="Kowis C."/>
            <person name="Hodgson A."/>
            <person name="Muzny D.M."/>
            <person name="McPherson J."/>
            <person name="Gibbs R.A."/>
            <person name="Fahey J."/>
            <person name="Helton E."/>
            <person name="Ketteman M."/>
            <person name="Madan A."/>
            <person name="Rodrigues S."/>
            <person name="Sanchez A."/>
            <person name="Whiting M."/>
            <person name="Madari A."/>
            <person name="Young A.C."/>
            <person name="Wetherby K.D."/>
            <person name="Granite S.J."/>
            <person name="Kwong P.N."/>
            <person name="Brinkley C.P."/>
            <person name="Pearson R.L."/>
            <person name="Bouffard G.G."/>
            <person name="Blakesly R.W."/>
            <person name="Green E.D."/>
            <person name="Dickson M.C."/>
            <person name="Rodriguez A.C."/>
            <person name="Grimwood J."/>
            <person name="Schmutz J."/>
            <person name="Myers R.M."/>
            <person name="Butterfield Y.S."/>
            <person name="Griffith M."/>
            <person name="Griffith O.L."/>
            <person name="Krzywinski M.I."/>
            <person name="Liao N."/>
            <person name="Morin R."/>
            <person name="Morrin R."/>
            <person name="Palmquist D."/>
            <person name="Petrescu A.S."/>
            <person name="Skalska U."/>
            <person name="Smailus D.E."/>
            <person name="Stott J.M."/>
            <person name="Schnerch A."/>
            <person name="Schein J.E."/>
            <person name="Jones S.J."/>
            <person name="Holt R.A."/>
            <person name="Baross A."/>
            <person name="Marra M.A."/>
            <person name="Clifton S."/>
            <person name="Makowski K.A."/>
            <person name="Bosak S."/>
            <person name="Malek J."/>
        </authorList>
    </citation>
    <scope>NUCLEOTIDE SEQUENCE [LARGE SCALE MRNA]</scope>
    <source>
        <tissue evidence="2">Kidney</tissue>
    </source>
</reference>
<proteinExistence type="evidence at transcript level"/>
<protein>
    <submittedName>
        <fullName evidence="2">Flamingo-like</fullName>
    </submittedName>
</protein>
<evidence type="ECO:0000313" key="2">
    <source>
        <dbReference type="EMBL" id="AAH33112.1"/>
    </source>
</evidence>
<gene>
    <name evidence="2" type="primary">LOC728032</name>
</gene>
<name>Q05BT5_HUMAN</name>
<dbReference type="AlphaFoldDB" id="Q05BT5"/>
<dbReference type="EMBL" id="BC033112">
    <property type="protein sequence ID" value="AAH33112.1"/>
    <property type="molecule type" value="mRNA"/>
</dbReference>
<dbReference type="Pfam" id="PF16489">
    <property type="entry name" value="GAIN"/>
    <property type="match status" value="1"/>
</dbReference>
<organism evidence="2">
    <name type="scientific">Homo sapiens</name>
    <name type="common">Human</name>
    <dbReference type="NCBI Taxonomy" id="9606"/>
    <lineage>
        <taxon>Eukaryota</taxon>
        <taxon>Metazoa</taxon>
        <taxon>Chordata</taxon>
        <taxon>Craniata</taxon>
        <taxon>Vertebrata</taxon>
        <taxon>Euteleostomi</taxon>
        <taxon>Mammalia</taxon>
        <taxon>Eutheria</taxon>
        <taxon>Euarchontoglires</taxon>
        <taxon>Primates</taxon>
        <taxon>Haplorrhini</taxon>
        <taxon>Catarrhini</taxon>
        <taxon>Hominidae</taxon>
        <taxon>Homo</taxon>
    </lineage>
</organism>
<feature type="domain" description="AGRL2-4 GAIN subdomain A" evidence="1">
    <location>
        <begin position="35"/>
        <end position="78"/>
    </location>
</feature>
<dbReference type="PeptideAtlas" id="Q05BT5"/>